<protein>
    <submittedName>
        <fullName evidence="1">Uncharacterized protein</fullName>
    </submittedName>
</protein>
<sequence length="317" mass="34020">MNLPPLKPSPSPITTAARPSNDNINGQCSNCGLKNRWLLHNVQLRGMDRRVCTSCVLRLHPSSFCPTCFEFYDHPLSSTSSSSAHRFVSCIKCSSLTHIKCLPSAPPPPSFLCPLCSKPTFSFFDIENSSGTLSSGGRFIDKKRALVLLCAAKVASASMSRAVSFAGVKVERSVREAALARSRAAEAVERFLVVDKGKRIDGSVEGSGSRNLENKDKKKIQNVSGIKFTGKMVDLDGITGHNKLPSMLPQNVLPVTDKKNGASDSGANRDSFLRGNAATSLKGATNVRAKSGNDDKVGNHEGDLQNSQGRIVDVSSR</sequence>
<evidence type="ECO:0000313" key="2">
    <source>
        <dbReference type="Proteomes" id="UP000828941"/>
    </source>
</evidence>
<name>A0ACB9KWZ8_BAUVA</name>
<evidence type="ECO:0000313" key="1">
    <source>
        <dbReference type="EMBL" id="KAI4301657.1"/>
    </source>
</evidence>
<keyword evidence="2" id="KW-1185">Reference proteome</keyword>
<accession>A0ACB9KWZ8</accession>
<proteinExistence type="predicted"/>
<dbReference type="EMBL" id="CM039438">
    <property type="protein sequence ID" value="KAI4301657.1"/>
    <property type="molecule type" value="Genomic_DNA"/>
</dbReference>
<gene>
    <name evidence="1" type="ORF">L6164_034911</name>
</gene>
<reference evidence="1 2" key="1">
    <citation type="journal article" date="2022" name="DNA Res.">
        <title>Chromosomal-level genome assembly of the orchid tree Bauhinia variegata (Leguminosae; Cercidoideae) supports the allotetraploid origin hypothesis of Bauhinia.</title>
        <authorList>
            <person name="Zhong Y."/>
            <person name="Chen Y."/>
            <person name="Zheng D."/>
            <person name="Pang J."/>
            <person name="Liu Y."/>
            <person name="Luo S."/>
            <person name="Meng S."/>
            <person name="Qian L."/>
            <person name="Wei D."/>
            <person name="Dai S."/>
            <person name="Zhou R."/>
        </authorList>
    </citation>
    <scope>NUCLEOTIDE SEQUENCE [LARGE SCALE GENOMIC DNA]</scope>
    <source>
        <strain evidence="1">BV-YZ2020</strain>
    </source>
</reference>
<comment type="caution">
    <text evidence="1">The sequence shown here is derived from an EMBL/GenBank/DDBJ whole genome shotgun (WGS) entry which is preliminary data.</text>
</comment>
<dbReference type="Proteomes" id="UP000828941">
    <property type="component" value="Chromosome 13"/>
</dbReference>
<organism evidence="1 2">
    <name type="scientific">Bauhinia variegata</name>
    <name type="common">Purple orchid tree</name>
    <name type="synonym">Phanera variegata</name>
    <dbReference type="NCBI Taxonomy" id="167791"/>
    <lineage>
        <taxon>Eukaryota</taxon>
        <taxon>Viridiplantae</taxon>
        <taxon>Streptophyta</taxon>
        <taxon>Embryophyta</taxon>
        <taxon>Tracheophyta</taxon>
        <taxon>Spermatophyta</taxon>
        <taxon>Magnoliopsida</taxon>
        <taxon>eudicotyledons</taxon>
        <taxon>Gunneridae</taxon>
        <taxon>Pentapetalae</taxon>
        <taxon>rosids</taxon>
        <taxon>fabids</taxon>
        <taxon>Fabales</taxon>
        <taxon>Fabaceae</taxon>
        <taxon>Cercidoideae</taxon>
        <taxon>Cercideae</taxon>
        <taxon>Bauhiniinae</taxon>
        <taxon>Bauhinia</taxon>
    </lineage>
</organism>